<keyword evidence="3" id="KW-0067">ATP-binding</keyword>
<reference evidence="5" key="2">
    <citation type="submission" date="2020-10" db="EMBL/GenBank/DDBJ databases">
        <authorList>
            <person name="Scholz U."/>
            <person name="Mascher M."/>
            <person name="Fiebig A."/>
        </authorList>
    </citation>
    <scope>NUCLEOTIDE SEQUENCE [LARGE SCALE GENOMIC DNA]</scope>
    <source>
        <strain evidence="5">cv. Morex</strain>
    </source>
</reference>
<feature type="domain" description="Kinesin motor" evidence="4">
    <location>
        <begin position="21"/>
        <end position="267"/>
    </location>
</feature>
<evidence type="ECO:0000256" key="2">
    <source>
        <dbReference type="ARBA" id="ARBA00023175"/>
    </source>
</evidence>
<keyword evidence="1" id="KW-0493">Microtubule</keyword>
<protein>
    <recommendedName>
        <fullName evidence="4">Kinesin motor domain-containing protein</fullName>
    </recommendedName>
</protein>
<proteinExistence type="inferred from homology"/>
<dbReference type="SMART" id="SM00129">
    <property type="entry name" value="KISc"/>
    <property type="match status" value="1"/>
</dbReference>
<evidence type="ECO:0000256" key="1">
    <source>
        <dbReference type="ARBA" id="ARBA00022701"/>
    </source>
</evidence>
<dbReference type="GO" id="GO:0007018">
    <property type="term" value="P:microtubule-based movement"/>
    <property type="evidence" value="ECO:0007669"/>
    <property type="project" value="InterPro"/>
</dbReference>
<dbReference type="InterPro" id="IPR027417">
    <property type="entry name" value="P-loop_NTPase"/>
</dbReference>
<dbReference type="Pfam" id="PF00225">
    <property type="entry name" value="Kinesin"/>
    <property type="match status" value="1"/>
</dbReference>
<name>A0A8I6WP01_HORVV</name>
<reference evidence="5" key="3">
    <citation type="submission" date="2022-01" db="UniProtKB">
        <authorList>
            <consortium name="EnsemblPlants"/>
        </authorList>
    </citation>
    <scope>IDENTIFICATION</scope>
    <source>
        <strain evidence="5">subsp. vulgare</strain>
    </source>
</reference>
<evidence type="ECO:0000313" key="5">
    <source>
        <dbReference type="EnsemblPlants" id="HORVU.MOREX.r3.2HG0164490.1"/>
    </source>
</evidence>
<dbReference type="SUPFAM" id="SSF52540">
    <property type="entry name" value="P-loop containing nucleoside triphosphate hydrolases"/>
    <property type="match status" value="1"/>
</dbReference>
<keyword evidence="3" id="KW-0547">Nucleotide-binding</keyword>
<dbReference type="PANTHER" id="PTHR47968">
    <property type="entry name" value="CENTROMERE PROTEIN E"/>
    <property type="match status" value="1"/>
</dbReference>
<dbReference type="GO" id="GO:0005874">
    <property type="term" value="C:microtubule"/>
    <property type="evidence" value="ECO:0007669"/>
    <property type="project" value="UniProtKB-KW"/>
</dbReference>
<evidence type="ECO:0000256" key="3">
    <source>
        <dbReference type="PROSITE-ProRule" id="PRU00283"/>
    </source>
</evidence>
<evidence type="ECO:0000313" key="6">
    <source>
        <dbReference type="Proteomes" id="UP000011116"/>
    </source>
</evidence>
<sequence length="267" mass="29820">MGAGEEDAAAAWEKVEAKEERIMVSVRVRPLNGRESGDSSDWECISPTTVMFRSTVPDRAMFPTAYTYDRVFGPNCSTRQVYEEGAKEVSLSVVSGINSSIFAYGQTSSGKTYTMTGITEYNVMDIYDYIEKVEFVLKFSAIEIYNEAVRDLLSHDTTPLRLLDDPEKGTTVEKLTEETLRDKDHLRDLLGMCEAQREIGETALNEESSRSHQILRLTIESSVKQYLGRSKSSTLVSCVNFVDLAESERASQTASAGMRLKEGSHMN</sequence>
<dbReference type="GO" id="GO:0005524">
    <property type="term" value="F:ATP binding"/>
    <property type="evidence" value="ECO:0007669"/>
    <property type="project" value="UniProtKB-UniRule"/>
</dbReference>
<dbReference type="EnsemblPlants" id="HORVU.MOREX.r3.2HG0164490.1">
    <property type="protein sequence ID" value="HORVU.MOREX.r3.2HG0164490.1"/>
    <property type="gene ID" value="HORVU.MOREX.r3.2HG0164490"/>
</dbReference>
<dbReference type="PRINTS" id="PR00380">
    <property type="entry name" value="KINESINHEAVY"/>
</dbReference>
<accession>A0A8I6WP01</accession>
<dbReference type="PROSITE" id="PS50067">
    <property type="entry name" value="KINESIN_MOTOR_2"/>
    <property type="match status" value="1"/>
</dbReference>
<keyword evidence="2 3" id="KW-0505">Motor protein</keyword>
<reference evidence="6" key="1">
    <citation type="journal article" date="2012" name="Nature">
        <title>A physical, genetic and functional sequence assembly of the barley genome.</title>
        <authorList>
            <consortium name="The International Barley Genome Sequencing Consortium"/>
            <person name="Mayer K.F."/>
            <person name="Waugh R."/>
            <person name="Brown J.W."/>
            <person name="Schulman A."/>
            <person name="Langridge P."/>
            <person name="Platzer M."/>
            <person name="Fincher G.B."/>
            <person name="Muehlbauer G.J."/>
            <person name="Sato K."/>
            <person name="Close T.J."/>
            <person name="Wise R.P."/>
            <person name="Stein N."/>
        </authorList>
    </citation>
    <scope>NUCLEOTIDE SEQUENCE [LARGE SCALE GENOMIC DNA]</scope>
    <source>
        <strain evidence="6">cv. Morex</strain>
    </source>
</reference>
<dbReference type="SMR" id="A0A8I6WP01"/>
<dbReference type="Gene3D" id="3.40.850.10">
    <property type="entry name" value="Kinesin motor domain"/>
    <property type="match status" value="1"/>
</dbReference>
<dbReference type="GO" id="GO:0003777">
    <property type="term" value="F:microtubule motor activity"/>
    <property type="evidence" value="ECO:0007669"/>
    <property type="project" value="InterPro"/>
</dbReference>
<dbReference type="GO" id="GO:0008017">
    <property type="term" value="F:microtubule binding"/>
    <property type="evidence" value="ECO:0007669"/>
    <property type="project" value="InterPro"/>
</dbReference>
<dbReference type="Gramene" id="HORVU.MOREX.r3.2HG0164490.1">
    <property type="protein sequence ID" value="HORVU.MOREX.r3.2HG0164490.1"/>
    <property type="gene ID" value="HORVU.MOREX.r3.2HG0164490"/>
</dbReference>
<dbReference type="Gramene" id="HORVU.MOREX.r2.2HG0135660.1">
    <property type="protein sequence ID" value="HORVU.MOREX.r2.2HG0135660.1"/>
    <property type="gene ID" value="HORVU.MOREX.r2.2HG0135660"/>
</dbReference>
<dbReference type="AlphaFoldDB" id="A0A8I6WP01"/>
<comment type="similarity">
    <text evidence="3">Belongs to the TRAFAC class myosin-kinesin ATPase superfamily. Kinesin family.</text>
</comment>
<dbReference type="PANTHER" id="PTHR47968:SF40">
    <property type="entry name" value="KINESIN-LIKE PROTEIN KIN-7H"/>
    <property type="match status" value="1"/>
</dbReference>
<dbReference type="InterPro" id="IPR001752">
    <property type="entry name" value="Kinesin_motor_dom"/>
</dbReference>
<keyword evidence="6" id="KW-1185">Reference proteome</keyword>
<organism evidence="5 6">
    <name type="scientific">Hordeum vulgare subsp. vulgare</name>
    <name type="common">Domesticated barley</name>
    <dbReference type="NCBI Taxonomy" id="112509"/>
    <lineage>
        <taxon>Eukaryota</taxon>
        <taxon>Viridiplantae</taxon>
        <taxon>Streptophyta</taxon>
        <taxon>Embryophyta</taxon>
        <taxon>Tracheophyta</taxon>
        <taxon>Spermatophyta</taxon>
        <taxon>Magnoliopsida</taxon>
        <taxon>Liliopsida</taxon>
        <taxon>Poales</taxon>
        <taxon>Poaceae</taxon>
        <taxon>BOP clade</taxon>
        <taxon>Pooideae</taxon>
        <taxon>Triticodae</taxon>
        <taxon>Triticeae</taxon>
        <taxon>Hordeinae</taxon>
        <taxon>Hordeum</taxon>
    </lineage>
</organism>
<feature type="binding site" evidence="3">
    <location>
        <begin position="105"/>
        <end position="112"/>
    </location>
    <ligand>
        <name>ATP</name>
        <dbReference type="ChEBI" id="CHEBI:30616"/>
    </ligand>
</feature>
<dbReference type="InterPro" id="IPR027640">
    <property type="entry name" value="Kinesin-like_fam"/>
</dbReference>
<evidence type="ECO:0000259" key="4">
    <source>
        <dbReference type="PROSITE" id="PS50067"/>
    </source>
</evidence>
<dbReference type="Proteomes" id="UP000011116">
    <property type="component" value="Chromosome 2H"/>
</dbReference>
<dbReference type="InterPro" id="IPR036961">
    <property type="entry name" value="Kinesin_motor_dom_sf"/>
</dbReference>